<dbReference type="EMBL" id="JBHFFA010000002">
    <property type="protein sequence ID" value="KAL2641252.1"/>
    <property type="molecule type" value="Genomic_DNA"/>
</dbReference>
<keyword evidence="3" id="KW-1185">Reference proteome</keyword>
<sequence>MVKTFSSGEKLRLLSQQQVGFQTEENRVEVALEDTTVGANPGKIGSEIGKFCKEVFLRIAEQYTQGTKGTAKVAERKLKPRNTFSGTAR</sequence>
<proteinExistence type="predicted"/>
<feature type="region of interest" description="Disordered" evidence="1">
    <location>
        <begin position="70"/>
        <end position="89"/>
    </location>
</feature>
<evidence type="ECO:0000313" key="3">
    <source>
        <dbReference type="Proteomes" id="UP001605036"/>
    </source>
</evidence>
<organism evidence="2 3">
    <name type="scientific">Riccia fluitans</name>
    <dbReference type="NCBI Taxonomy" id="41844"/>
    <lineage>
        <taxon>Eukaryota</taxon>
        <taxon>Viridiplantae</taxon>
        <taxon>Streptophyta</taxon>
        <taxon>Embryophyta</taxon>
        <taxon>Marchantiophyta</taxon>
        <taxon>Marchantiopsida</taxon>
        <taxon>Marchantiidae</taxon>
        <taxon>Marchantiales</taxon>
        <taxon>Ricciaceae</taxon>
        <taxon>Riccia</taxon>
    </lineage>
</organism>
<dbReference type="AlphaFoldDB" id="A0ABD1Z4I3"/>
<gene>
    <name evidence="2" type="ORF">R1flu_008839</name>
</gene>
<dbReference type="Proteomes" id="UP001605036">
    <property type="component" value="Unassembled WGS sequence"/>
</dbReference>
<name>A0ABD1Z4I3_9MARC</name>
<evidence type="ECO:0000256" key="1">
    <source>
        <dbReference type="SAM" id="MobiDB-lite"/>
    </source>
</evidence>
<evidence type="ECO:0000313" key="2">
    <source>
        <dbReference type="EMBL" id="KAL2641252.1"/>
    </source>
</evidence>
<comment type="caution">
    <text evidence="2">The sequence shown here is derived from an EMBL/GenBank/DDBJ whole genome shotgun (WGS) entry which is preliminary data.</text>
</comment>
<evidence type="ECO:0008006" key="4">
    <source>
        <dbReference type="Google" id="ProtNLM"/>
    </source>
</evidence>
<protein>
    <recommendedName>
        <fullName evidence="4">Ribosomal protein L9</fullName>
    </recommendedName>
</protein>
<reference evidence="2 3" key="1">
    <citation type="submission" date="2024-09" db="EMBL/GenBank/DDBJ databases">
        <title>Chromosome-scale assembly of Riccia fluitans.</title>
        <authorList>
            <person name="Paukszto L."/>
            <person name="Sawicki J."/>
            <person name="Karawczyk K."/>
            <person name="Piernik-Szablinska J."/>
            <person name="Szczecinska M."/>
            <person name="Mazdziarz M."/>
        </authorList>
    </citation>
    <scope>NUCLEOTIDE SEQUENCE [LARGE SCALE GENOMIC DNA]</scope>
    <source>
        <strain evidence="2">Rf_01</strain>
        <tissue evidence="2">Aerial parts of the thallus</tissue>
    </source>
</reference>
<accession>A0ABD1Z4I3</accession>